<feature type="domain" description="Cytochrome c" evidence="4">
    <location>
        <begin position="24"/>
        <end position="140"/>
    </location>
</feature>
<organism evidence="5">
    <name type="scientific">marine metagenome</name>
    <dbReference type="NCBI Taxonomy" id="408172"/>
    <lineage>
        <taxon>unclassified sequences</taxon>
        <taxon>metagenomes</taxon>
        <taxon>ecological metagenomes</taxon>
    </lineage>
</organism>
<dbReference type="PROSITE" id="PS51007">
    <property type="entry name" value="CYTC"/>
    <property type="match status" value="2"/>
</dbReference>
<evidence type="ECO:0000256" key="2">
    <source>
        <dbReference type="ARBA" id="ARBA00022723"/>
    </source>
</evidence>
<dbReference type="GO" id="GO:0046872">
    <property type="term" value="F:metal ion binding"/>
    <property type="evidence" value="ECO:0007669"/>
    <property type="project" value="UniProtKB-KW"/>
</dbReference>
<name>A0A381X808_9ZZZZ</name>
<dbReference type="InterPro" id="IPR051459">
    <property type="entry name" value="Cytochrome_c-type_DH"/>
</dbReference>
<dbReference type="InterPro" id="IPR036909">
    <property type="entry name" value="Cyt_c-like_dom_sf"/>
</dbReference>
<dbReference type="SUPFAM" id="SSF46626">
    <property type="entry name" value="Cytochrome c"/>
    <property type="match status" value="2"/>
</dbReference>
<dbReference type="PANTHER" id="PTHR35008:SF8">
    <property type="entry name" value="ALCOHOL DEHYDROGENASE CYTOCHROME C SUBUNIT"/>
    <property type="match status" value="1"/>
</dbReference>
<dbReference type="AlphaFoldDB" id="A0A381X808"/>
<proteinExistence type="predicted"/>
<dbReference type="PANTHER" id="PTHR35008">
    <property type="entry name" value="BLL4482 PROTEIN-RELATED"/>
    <property type="match status" value="1"/>
</dbReference>
<keyword evidence="2" id="KW-0479">Metal-binding</keyword>
<gene>
    <name evidence="5" type="ORF">METZ01_LOCUS113743</name>
</gene>
<dbReference type="GO" id="GO:0009055">
    <property type="term" value="F:electron transfer activity"/>
    <property type="evidence" value="ECO:0007669"/>
    <property type="project" value="InterPro"/>
</dbReference>
<keyword evidence="1" id="KW-0349">Heme</keyword>
<keyword evidence="3" id="KW-0408">Iron</keyword>
<dbReference type="GO" id="GO:0020037">
    <property type="term" value="F:heme binding"/>
    <property type="evidence" value="ECO:0007669"/>
    <property type="project" value="InterPro"/>
</dbReference>
<dbReference type="EMBL" id="UINC01014238">
    <property type="protein sequence ID" value="SVA60889.1"/>
    <property type="molecule type" value="Genomic_DNA"/>
</dbReference>
<dbReference type="Gene3D" id="1.10.760.10">
    <property type="entry name" value="Cytochrome c-like domain"/>
    <property type="match status" value="2"/>
</dbReference>
<evidence type="ECO:0000256" key="3">
    <source>
        <dbReference type="ARBA" id="ARBA00023004"/>
    </source>
</evidence>
<evidence type="ECO:0000259" key="4">
    <source>
        <dbReference type="PROSITE" id="PS51007"/>
    </source>
</evidence>
<evidence type="ECO:0000313" key="5">
    <source>
        <dbReference type="EMBL" id="SVA60889.1"/>
    </source>
</evidence>
<reference evidence="5" key="1">
    <citation type="submission" date="2018-05" db="EMBL/GenBank/DDBJ databases">
        <authorList>
            <person name="Lanie J.A."/>
            <person name="Ng W.-L."/>
            <person name="Kazmierczak K.M."/>
            <person name="Andrzejewski T.M."/>
            <person name="Davidsen T.M."/>
            <person name="Wayne K.J."/>
            <person name="Tettelin H."/>
            <person name="Glass J.I."/>
            <person name="Rusch D."/>
            <person name="Podicherti R."/>
            <person name="Tsui H.-C.T."/>
            <person name="Winkler M.E."/>
        </authorList>
    </citation>
    <scope>NUCLEOTIDE SEQUENCE</scope>
</reference>
<sequence>MNKYFLVFTALLLFLAENNISAKPSVERGEYLVRGPAACGSCHTPMGPLTKNKNDRRVGPIPGMELAGNVEQDPFGQISFTNLTPGGPIASWTDEEVVRSIREGIRPDGSLVGIPMLIPTYRHLSDNDVKSIVLFLRSLPAVENDLPPSKYNMPLPKSYGPPVGHIPDISEKNKVEYGAYLFGPVAHCTLCHTGWGKEENIMKFFMNPPDYKGLMTLPGLGQGGMEFKGTWGMAIAANITSHPTALGRYTDEEVKKMITHGIHPSGMKLMPCMPYENYALMTDEDLDALIAYLRTIPPHPVSE</sequence>
<protein>
    <recommendedName>
        <fullName evidence="4">Cytochrome c domain-containing protein</fullName>
    </recommendedName>
</protein>
<accession>A0A381X808</accession>
<feature type="domain" description="Cytochrome c" evidence="4">
    <location>
        <begin position="173"/>
        <end position="297"/>
    </location>
</feature>
<dbReference type="InterPro" id="IPR009056">
    <property type="entry name" value="Cyt_c-like_dom"/>
</dbReference>
<evidence type="ECO:0000256" key="1">
    <source>
        <dbReference type="ARBA" id="ARBA00022617"/>
    </source>
</evidence>